<evidence type="ECO:0000259" key="2">
    <source>
        <dbReference type="SMART" id="SM00458"/>
    </source>
</evidence>
<gene>
    <name evidence="3" type="ORF">OL497_08190</name>
</gene>
<dbReference type="SUPFAM" id="SSF55486">
    <property type="entry name" value="Metalloproteases ('zincins'), catalytic domain"/>
    <property type="match status" value="1"/>
</dbReference>
<dbReference type="PROSITE" id="PS51257">
    <property type="entry name" value="PROKAR_LIPOPROTEIN"/>
    <property type="match status" value="1"/>
</dbReference>
<dbReference type="GO" id="GO:0008237">
    <property type="term" value="F:metallopeptidase activity"/>
    <property type="evidence" value="ECO:0007669"/>
    <property type="project" value="UniProtKB-KW"/>
</dbReference>
<name>A0ABT3IIS6_9BACT</name>
<dbReference type="InterPro" id="IPR024079">
    <property type="entry name" value="MetalloPept_cat_dom_sf"/>
</dbReference>
<dbReference type="InterPro" id="IPR035992">
    <property type="entry name" value="Ricin_B-like_lectins"/>
</dbReference>
<dbReference type="InterPro" id="IPR024653">
    <property type="entry name" value="Peptidase_M10/M27/M57"/>
</dbReference>
<dbReference type="PROSITE" id="PS50231">
    <property type="entry name" value="RICIN_B_LECTIN"/>
    <property type="match status" value="1"/>
</dbReference>
<keyword evidence="3" id="KW-0378">Hydrolase</keyword>
<dbReference type="SMART" id="SM00458">
    <property type="entry name" value="RICIN"/>
    <property type="match status" value="1"/>
</dbReference>
<organism evidence="3 4">
    <name type="scientific">Chitinophaga nivalis</name>
    <dbReference type="NCBI Taxonomy" id="2991709"/>
    <lineage>
        <taxon>Bacteria</taxon>
        <taxon>Pseudomonadati</taxon>
        <taxon>Bacteroidota</taxon>
        <taxon>Chitinophagia</taxon>
        <taxon>Chitinophagales</taxon>
        <taxon>Chitinophagaceae</taxon>
        <taxon>Chitinophaga</taxon>
    </lineage>
</organism>
<proteinExistence type="predicted"/>
<comment type="caution">
    <text evidence="3">The sequence shown here is derived from an EMBL/GenBank/DDBJ whole genome shotgun (WGS) entry which is preliminary data.</text>
</comment>
<feature type="chain" id="PRO_5046232299" evidence="1">
    <location>
        <begin position="21"/>
        <end position="420"/>
    </location>
</feature>
<protein>
    <submittedName>
        <fullName evidence="3">M57 family metalloprotease</fullName>
    </submittedName>
</protein>
<feature type="domain" description="Ricin B lectin" evidence="2">
    <location>
        <begin position="281"/>
        <end position="418"/>
    </location>
</feature>
<dbReference type="Pfam" id="PF12388">
    <property type="entry name" value="Peptidase_M57"/>
    <property type="match status" value="1"/>
</dbReference>
<evidence type="ECO:0000256" key="1">
    <source>
        <dbReference type="SAM" id="SignalP"/>
    </source>
</evidence>
<dbReference type="InterPro" id="IPR000772">
    <property type="entry name" value="Ricin_B_lectin"/>
</dbReference>
<dbReference type="EMBL" id="JAPDNS010000001">
    <property type="protein sequence ID" value="MCW3483868.1"/>
    <property type="molecule type" value="Genomic_DNA"/>
</dbReference>
<keyword evidence="1" id="KW-0732">Signal</keyword>
<keyword evidence="4" id="KW-1185">Reference proteome</keyword>
<feature type="signal peptide" evidence="1">
    <location>
        <begin position="1"/>
        <end position="20"/>
    </location>
</feature>
<dbReference type="Proteomes" id="UP001207742">
    <property type="component" value="Unassembled WGS sequence"/>
</dbReference>
<keyword evidence="3" id="KW-0645">Protease</keyword>
<sequence>MKYFATTLLCVMLISCFVCIQSCKKEEKVAATTSADIPAAVLSKIKAQGFSTRDVKKVEGGYVVEGDIFLSTAALAEQPVSPTMRVAQSEQYRTHNVITGLPRVITISVTNLPVGYGAAADVAIARFNALGLQLTFSRVASGGDVNIQYASLGSGVLGRSAGFPTSSGNPPSPILLNADDNALGSNPEQSYLASVITHEIGHTIGFRHTDYFNRGYSCSIGSNEGDGGVGAVPIPGSPTAEDPNSWMLACIGTGVTRLFNANDVSALDYLYGSRMLNPLRDGIYRLVNVNSRKVLDVSEESSNNGAVVHQWEWWNGNNQKWYLTYQGEGYYKLTAYHSGKVLDVIGGSPDNGAVLHQWDWWNIHNQHWRLLRNADGSYGLVNRKSGKVADVKDGSHSNGAVVQQWDWWAANHQRWFIEKL</sequence>
<evidence type="ECO:0000313" key="4">
    <source>
        <dbReference type="Proteomes" id="UP001207742"/>
    </source>
</evidence>
<evidence type="ECO:0000313" key="3">
    <source>
        <dbReference type="EMBL" id="MCW3483868.1"/>
    </source>
</evidence>
<dbReference type="Gene3D" id="2.80.10.50">
    <property type="match status" value="3"/>
</dbReference>
<dbReference type="CDD" id="cd00161">
    <property type="entry name" value="beta-trefoil_Ricin-like"/>
    <property type="match status" value="1"/>
</dbReference>
<reference evidence="3 4" key="1">
    <citation type="submission" date="2022-10" db="EMBL/GenBank/DDBJ databases">
        <title>Chitinophaga nivalis PC15 sp. nov., isolated from Pyeongchang county, South Korea.</title>
        <authorList>
            <person name="Trinh H.N."/>
        </authorList>
    </citation>
    <scope>NUCLEOTIDE SEQUENCE [LARGE SCALE GENOMIC DNA]</scope>
    <source>
        <strain evidence="3 4">PC14</strain>
    </source>
</reference>
<accession>A0ABT3IIS6</accession>
<dbReference type="Gene3D" id="3.40.390.10">
    <property type="entry name" value="Collagenase (Catalytic Domain)"/>
    <property type="match status" value="1"/>
</dbReference>
<dbReference type="Pfam" id="PF14200">
    <property type="entry name" value="RicinB_lectin_2"/>
    <property type="match status" value="2"/>
</dbReference>
<dbReference type="RefSeq" id="WP_264729387.1">
    <property type="nucleotide sequence ID" value="NZ_JAPDNR010000001.1"/>
</dbReference>
<dbReference type="SUPFAM" id="SSF50370">
    <property type="entry name" value="Ricin B-like lectins"/>
    <property type="match status" value="1"/>
</dbReference>
<keyword evidence="3" id="KW-0482">Metalloprotease</keyword>